<dbReference type="Gene3D" id="3.30.420.40">
    <property type="match status" value="2"/>
</dbReference>
<comment type="caution">
    <text evidence="3">The sequence shown here is derived from an EMBL/GenBank/DDBJ whole genome shotgun (WGS) entry which is preliminary data.</text>
</comment>
<keyword evidence="4" id="KW-1185">Reference proteome</keyword>
<dbReference type="Pfam" id="PF00480">
    <property type="entry name" value="ROK"/>
    <property type="match status" value="1"/>
</dbReference>
<dbReference type="InterPro" id="IPR036388">
    <property type="entry name" value="WH-like_DNA-bd_sf"/>
</dbReference>
<feature type="region of interest" description="Disordered" evidence="2">
    <location>
        <begin position="1"/>
        <end position="56"/>
    </location>
</feature>
<dbReference type="InterPro" id="IPR049874">
    <property type="entry name" value="ROK_cs"/>
</dbReference>
<dbReference type="Proteomes" id="UP000332515">
    <property type="component" value="Unassembled WGS sequence"/>
</dbReference>
<evidence type="ECO:0000313" key="4">
    <source>
        <dbReference type="Proteomes" id="UP000332515"/>
    </source>
</evidence>
<dbReference type="PANTHER" id="PTHR18964">
    <property type="entry name" value="ROK (REPRESSOR, ORF, KINASE) FAMILY"/>
    <property type="match status" value="1"/>
</dbReference>
<dbReference type="InterPro" id="IPR043129">
    <property type="entry name" value="ATPase_NBD"/>
</dbReference>
<dbReference type="AlphaFoldDB" id="A0A6A7XZ80"/>
<dbReference type="SUPFAM" id="SSF53067">
    <property type="entry name" value="Actin-like ATPase domain"/>
    <property type="match status" value="1"/>
</dbReference>
<dbReference type="InterPro" id="IPR036390">
    <property type="entry name" value="WH_DNA-bd_sf"/>
</dbReference>
<evidence type="ECO:0000313" key="3">
    <source>
        <dbReference type="EMBL" id="MQT12110.1"/>
    </source>
</evidence>
<dbReference type="PROSITE" id="PS01125">
    <property type="entry name" value="ROK"/>
    <property type="match status" value="1"/>
</dbReference>
<dbReference type="PANTHER" id="PTHR18964:SF173">
    <property type="entry name" value="GLUCOKINASE"/>
    <property type="match status" value="1"/>
</dbReference>
<dbReference type="Gene3D" id="1.10.10.10">
    <property type="entry name" value="Winged helix-like DNA-binding domain superfamily/Winged helix DNA-binding domain"/>
    <property type="match status" value="1"/>
</dbReference>
<gene>
    <name evidence="3" type="ORF">F0357_05410</name>
</gene>
<evidence type="ECO:0000256" key="2">
    <source>
        <dbReference type="SAM" id="MobiDB-lite"/>
    </source>
</evidence>
<dbReference type="SUPFAM" id="SSF46785">
    <property type="entry name" value="Winged helix' DNA-binding domain"/>
    <property type="match status" value="1"/>
</dbReference>
<comment type="similarity">
    <text evidence="1">Belongs to the ROK (NagC/XylR) family.</text>
</comment>
<sequence>MAVRTGLGRPDETPLAETGRRKRHSGAPRISDAEGSQKRTDRWDLTCPRKPSTGATDRVILSSRDQAKARARAAAPVKADAELVRRQNRGLVLATLRRLSPIARVDLGTATDLSPATITSITADLMSEGLIETVTGEAGDPADGKGVVRGRPRVLLRLDADAAYVLSVKIAINTAHLLLCDFAGAEVARRLVRLRTLTETRESFPQTLIRVMREFLAAEGVGSGRVAEIGVACQGFVDLTRGAVVWSPAFTERNIVLVEPIQMAFGVPCFMTNDANMIAEALNWLDPVRYGGTFAVVFIDYGVGMGLFSEGRLHMGADGSAAEFGHMNHLPNGPLCRCGRRGCVEAFIADYAIYREARGMSPDTDPGDARPDPDELLALERAAAEGDPAIRKVYEDAGTALGYALARVMAIVNPARIIFTGQSTRALPLMEPAMNRAIEAALVADLRHSTVIETLPWQEDMISKGVVVSALARLDRQVFADPGSAMRLLGRSAQAREVAAADSGAT</sequence>
<accession>A0A6A7XZ80</accession>
<dbReference type="InterPro" id="IPR000600">
    <property type="entry name" value="ROK"/>
</dbReference>
<dbReference type="EMBL" id="VWNA01000001">
    <property type="protein sequence ID" value="MQT12110.1"/>
    <property type="molecule type" value="Genomic_DNA"/>
</dbReference>
<evidence type="ECO:0000256" key="1">
    <source>
        <dbReference type="ARBA" id="ARBA00006479"/>
    </source>
</evidence>
<reference evidence="3 4" key="1">
    <citation type="submission" date="2019-09" db="EMBL/GenBank/DDBJ databases">
        <title>Segnochrobactrum spirostomi gen. nov., sp. nov., isolated from the ciliate Spirostomum cf. yagiui and description of a novel family, Segnochrobactraceae fam. nov. within the order Rhizobiales of the class Alphaproteobacteria.</title>
        <authorList>
            <person name="Akter S."/>
            <person name="Shazib S.U.A."/>
            <person name="Shin M.K."/>
        </authorList>
    </citation>
    <scope>NUCLEOTIDE SEQUENCE [LARGE SCALE GENOMIC DNA]</scope>
    <source>
        <strain evidence="3 4">Sp-1</strain>
    </source>
</reference>
<protein>
    <submittedName>
        <fullName evidence="3">ROK family protein</fullName>
    </submittedName>
</protein>
<organism evidence="3 4">
    <name type="scientific">Segnochrobactrum spirostomi</name>
    <dbReference type="NCBI Taxonomy" id="2608987"/>
    <lineage>
        <taxon>Bacteria</taxon>
        <taxon>Pseudomonadati</taxon>
        <taxon>Pseudomonadota</taxon>
        <taxon>Alphaproteobacteria</taxon>
        <taxon>Hyphomicrobiales</taxon>
        <taxon>Segnochrobactraceae</taxon>
        <taxon>Segnochrobactrum</taxon>
    </lineage>
</organism>
<proteinExistence type="inferred from homology"/>
<name>A0A6A7XZ80_9HYPH</name>
<feature type="compositionally biased region" description="Basic and acidic residues" evidence="2">
    <location>
        <begin position="31"/>
        <end position="44"/>
    </location>
</feature>